<evidence type="ECO:0000259" key="2">
    <source>
        <dbReference type="Pfam" id="PF00149"/>
    </source>
</evidence>
<dbReference type="EMBL" id="JAGMUU010000013">
    <property type="protein sequence ID" value="KAH7140264.1"/>
    <property type="molecule type" value="Genomic_DNA"/>
</dbReference>
<sequence>MATQLLKGSGKLSGKLSPIKTFIADLPKHLIPQPHSSPLAAGSTARRLVIVGDVHGARKSLETLLDEVGFERIKGDHLILVGDLVNKGPDSPGVIDLAIKLGASAVRGNHENAVLCAASAIEATNVESLTAKVASGKLSLSDKHDGDTKGHNELSEELREPDKAHENTPETKPRLTSTITAATLSSHQIDWLASLPLMLRINLPPRPESSLGNVVVVHAGLVPGVSLEQQDPYAIMHMRSLTQPEDLFEPVEAAGEEGWAAAWDRSQEQLGEGETPTTIIFGHDAKRGLQLGKYTFGLDSACVYGGQLSALIIETRETGIYHRIVEVPCADPAVTPKIKKDTSGNNSEAAANISSTGVLPKTGE</sequence>
<dbReference type="OrthoDB" id="10267127at2759"/>
<gene>
    <name evidence="3" type="ORF">B0J13DRAFT_557448</name>
</gene>
<dbReference type="GO" id="GO:0016791">
    <property type="term" value="F:phosphatase activity"/>
    <property type="evidence" value="ECO:0007669"/>
    <property type="project" value="TreeGrafter"/>
</dbReference>
<name>A0A9P9END6_9HYPO</name>
<dbReference type="CDD" id="cd00144">
    <property type="entry name" value="MPP_PPP_family"/>
    <property type="match status" value="1"/>
</dbReference>
<evidence type="ECO:0000313" key="4">
    <source>
        <dbReference type="Proteomes" id="UP000717696"/>
    </source>
</evidence>
<evidence type="ECO:0000256" key="1">
    <source>
        <dbReference type="SAM" id="MobiDB-lite"/>
    </source>
</evidence>
<keyword evidence="4" id="KW-1185">Reference proteome</keyword>
<feature type="compositionally biased region" description="Basic and acidic residues" evidence="1">
    <location>
        <begin position="140"/>
        <end position="173"/>
    </location>
</feature>
<dbReference type="InterPro" id="IPR029052">
    <property type="entry name" value="Metallo-depent_PP-like"/>
</dbReference>
<protein>
    <submittedName>
        <fullName evidence="3">AflYe/ orf/ Ser-Thr protein phosphatase family protein</fullName>
    </submittedName>
</protein>
<accession>A0A9P9END6</accession>
<dbReference type="Proteomes" id="UP000717696">
    <property type="component" value="Unassembled WGS sequence"/>
</dbReference>
<proteinExistence type="predicted"/>
<feature type="domain" description="Calcineurin-like phosphoesterase" evidence="2">
    <location>
        <begin position="47"/>
        <end position="286"/>
    </location>
</feature>
<dbReference type="InterPro" id="IPR050126">
    <property type="entry name" value="Ap4A_hydrolase"/>
</dbReference>
<dbReference type="GO" id="GO:0000298">
    <property type="term" value="F:endopolyphosphatase activity"/>
    <property type="evidence" value="ECO:0007669"/>
    <property type="project" value="TreeGrafter"/>
</dbReference>
<dbReference type="SUPFAM" id="SSF56300">
    <property type="entry name" value="Metallo-dependent phosphatases"/>
    <property type="match status" value="1"/>
</dbReference>
<dbReference type="Gene3D" id="3.60.21.10">
    <property type="match status" value="1"/>
</dbReference>
<dbReference type="GO" id="GO:0006798">
    <property type="term" value="P:polyphosphate catabolic process"/>
    <property type="evidence" value="ECO:0007669"/>
    <property type="project" value="TreeGrafter"/>
</dbReference>
<reference evidence="3" key="1">
    <citation type="journal article" date="2021" name="Nat. Commun.">
        <title>Genetic determinants of endophytism in the Arabidopsis root mycobiome.</title>
        <authorList>
            <person name="Mesny F."/>
            <person name="Miyauchi S."/>
            <person name="Thiergart T."/>
            <person name="Pickel B."/>
            <person name="Atanasova L."/>
            <person name="Karlsson M."/>
            <person name="Huettel B."/>
            <person name="Barry K.W."/>
            <person name="Haridas S."/>
            <person name="Chen C."/>
            <person name="Bauer D."/>
            <person name="Andreopoulos W."/>
            <person name="Pangilinan J."/>
            <person name="LaButti K."/>
            <person name="Riley R."/>
            <person name="Lipzen A."/>
            <person name="Clum A."/>
            <person name="Drula E."/>
            <person name="Henrissat B."/>
            <person name="Kohler A."/>
            <person name="Grigoriev I.V."/>
            <person name="Martin F.M."/>
            <person name="Hacquard S."/>
        </authorList>
    </citation>
    <scope>NUCLEOTIDE SEQUENCE</scope>
    <source>
        <strain evidence="3">MPI-CAGE-AT-0021</strain>
    </source>
</reference>
<dbReference type="Pfam" id="PF00149">
    <property type="entry name" value="Metallophos"/>
    <property type="match status" value="1"/>
</dbReference>
<dbReference type="PANTHER" id="PTHR42850">
    <property type="entry name" value="METALLOPHOSPHOESTERASE"/>
    <property type="match status" value="1"/>
</dbReference>
<comment type="caution">
    <text evidence="3">The sequence shown here is derived from an EMBL/GenBank/DDBJ whole genome shotgun (WGS) entry which is preliminary data.</text>
</comment>
<organism evidence="3 4">
    <name type="scientific">Dactylonectria estremocensis</name>
    <dbReference type="NCBI Taxonomy" id="1079267"/>
    <lineage>
        <taxon>Eukaryota</taxon>
        <taxon>Fungi</taxon>
        <taxon>Dikarya</taxon>
        <taxon>Ascomycota</taxon>
        <taxon>Pezizomycotina</taxon>
        <taxon>Sordariomycetes</taxon>
        <taxon>Hypocreomycetidae</taxon>
        <taxon>Hypocreales</taxon>
        <taxon>Nectriaceae</taxon>
        <taxon>Dactylonectria</taxon>
    </lineage>
</organism>
<dbReference type="InterPro" id="IPR004843">
    <property type="entry name" value="Calcineurin-like_PHP"/>
</dbReference>
<dbReference type="GO" id="GO:0005737">
    <property type="term" value="C:cytoplasm"/>
    <property type="evidence" value="ECO:0007669"/>
    <property type="project" value="TreeGrafter"/>
</dbReference>
<feature type="region of interest" description="Disordered" evidence="1">
    <location>
        <begin position="335"/>
        <end position="364"/>
    </location>
</feature>
<feature type="region of interest" description="Disordered" evidence="1">
    <location>
        <begin position="139"/>
        <end position="174"/>
    </location>
</feature>
<feature type="compositionally biased region" description="Polar residues" evidence="1">
    <location>
        <begin position="343"/>
        <end position="357"/>
    </location>
</feature>
<evidence type="ECO:0000313" key="3">
    <source>
        <dbReference type="EMBL" id="KAH7140264.1"/>
    </source>
</evidence>
<dbReference type="PANTHER" id="PTHR42850:SF4">
    <property type="entry name" value="ZINC-DEPENDENT ENDOPOLYPHOSPHATASE"/>
    <property type="match status" value="1"/>
</dbReference>
<dbReference type="AlphaFoldDB" id="A0A9P9END6"/>